<organism evidence="2 3">
    <name type="scientific">Cloeon dipterum</name>
    <dbReference type="NCBI Taxonomy" id="197152"/>
    <lineage>
        <taxon>Eukaryota</taxon>
        <taxon>Metazoa</taxon>
        <taxon>Ecdysozoa</taxon>
        <taxon>Arthropoda</taxon>
        <taxon>Hexapoda</taxon>
        <taxon>Insecta</taxon>
        <taxon>Pterygota</taxon>
        <taxon>Palaeoptera</taxon>
        <taxon>Ephemeroptera</taxon>
        <taxon>Pisciforma</taxon>
        <taxon>Baetidae</taxon>
        <taxon>Cloeon</taxon>
    </lineage>
</organism>
<protein>
    <submittedName>
        <fullName evidence="2">Uncharacterized protein</fullName>
    </submittedName>
</protein>
<comment type="caution">
    <text evidence="2">The sequence shown here is derived from an EMBL/GenBank/DDBJ whole genome shotgun (WGS) entry which is preliminary data.</text>
</comment>
<proteinExistence type="predicted"/>
<dbReference type="EMBL" id="CADEPI010000400">
    <property type="protein sequence ID" value="CAB3385243.1"/>
    <property type="molecule type" value="Genomic_DNA"/>
</dbReference>
<reference evidence="2 3" key="1">
    <citation type="submission" date="2020-04" db="EMBL/GenBank/DDBJ databases">
        <authorList>
            <person name="Alioto T."/>
            <person name="Alioto T."/>
            <person name="Gomez Garrido J."/>
        </authorList>
    </citation>
    <scope>NUCLEOTIDE SEQUENCE [LARGE SCALE GENOMIC DNA]</scope>
</reference>
<evidence type="ECO:0000313" key="3">
    <source>
        <dbReference type="Proteomes" id="UP000494165"/>
    </source>
</evidence>
<accession>A0A8S1DXD4</accession>
<evidence type="ECO:0000256" key="1">
    <source>
        <dbReference type="SAM" id="MobiDB-lite"/>
    </source>
</evidence>
<dbReference type="Proteomes" id="UP000494165">
    <property type="component" value="Unassembled WGS sequence"/>
</dbReference>
<sequence length="106" mass="11598">MLGKPVRVARAKKTFSSEAKRWKRDATSRSKLNHAPVFVQATAPAASREGADEGARIDVKDKKVLEPCLLAKMLEDHAMAQLQRLIGPATTVPTRASTFKKPLTTT</sequence>
<name>A0A8S1DXD4_9INSE</name>
<evidence type="ECO:0000313" key="2">
    <source>
        <dbReference type="EMBL" id="CAB3385243.1"/>
    </source>
</evidence>
<feature type="compositionally biased region" description="Basic and acidic residues" evidence="1">
    <location>
        <begin position="18"/>
        <end position="28"/>
    </location>
</feature>
<feature type="region of interest" description="Disordered" evidence="1">
    <location>
        <begin position="1"/>
        <end position="36"/>
    </location>
</feature>
<gene>
    <name evidence="2" type="ORF">CLODIP_2_CD01333</name>
</gene>
<keyword evidence="3" id="KW-1185">Reference proteome</keyword>
<dbReference type="AlphaFoldDB" id="A0A8S1DXD4"/>